<reference evidence="4 5" key="1">
    <citation type="submission" date="2018-05" db="EMBL/GenBank/DDBJ databases">
        <title>Genomic Encyclopedia of Type Strains, Phase IV (KMG-IV): sequencing the most valuable type-strain genomes for metagenomic binning, comparative biology and taxonomic classification.</title>
        <authorList>
            <person name="Goeker M."/>
        </authorList>
    </citation>
    <scope>NUCLEOTIDE SEQUENCE [LARGE SCALE GENOMIC DNA]</scope>
    <source>
        <strain evidence="4 5">DSM 44704</strain>
    </source>
</reference>
<dbReference type="OrthoDB" id="3209305at2"/>
<evidence type="ECO:0000256" key="1">
    <source>
        <dbReference type="SAM" id="MobiDB-lite"/>
    </source>
</evidence>
<dbReference type="InterPro" id="IPR058488">
    <property type="entry name" value="DUF8175"/>
</dbReference>
<feature type="domain" description="DUF8175" evidence="3">
    <location>
        <begin position="72"/>
        <end position="224"/>
    </location>
</feature>
<feature type="region of interest" description="Disordered" evidence="1">
    <location>
        <begin position="59"/>
        <end position="81"/>
    </location>
</feature>
<keyword evidence="5" id="KW-1185">Reference proteome</keyword>
<evidence type="ECO:0000259" key="3">
    <source>
        <dbReference type="Pfam" id="PF26526"/>
    </source>
</evidence>
<organism evidence="4 5">
    <name type="scientific">Nocardia tenerifensis</name>
    <dbReference type="NCBI Taxonomy" id="228006"/>
    <lineage>
        <taxon>Bacteria</taxon>
        <taxon>Bacillati</taxon>
        <taxon>Actinomycetota</taxon>
        <taxon>Actinomycetes</taxon>
        <taxon>Mycobacteriales</taxon>
        <taxon>Nocardiaceae</taxon>
        <taxon>Nocardia</taxon>
    </lineage>
</organism>
<evidence type="ECO:0000256" key="2">
    <source>
        <dbReference type="SAM" id="Phobius"/>
    </source>
</evidence>
<feature type="region of interest" description="Disordered" evidence="1">
    <location>
        <begin position="1"/>
        <end position="31"/>
    </location>
</feature>
<evidence type="ECO:0000313" key="5">
    <source>
        <dbReference type="Proteomes" id="UP000247569"/>
    </source>
</evidence>
<keyword evidence="2" id="KW-1133">Transmembrane helix</keyword>
<comment type="caution">
    <text evidence="4">The sequence shown here is derived from an EMBL/GenBank/DDBJ whole genome shotgun (WGS) entry which is preliminary data.</text>
</comment>
<protein>
    <recommendedName>
        <fullName evidence="3">DUF8175 domain-containing protein</fullName>
    </recommendedName>
</protein>
<gene>
    <name evidence="4" type="ORF">DFR70_12760</name>
</gene>
<dbReference type="RefSeq" id="WP_051187906.1">
    <property type="nucleotide sequence ID" value="NZ_QJKF01000027.1"/>
</dbReference>
<dbReference type="EMBL" id="QJKF01000027">
    <property type="protein sequence ID" value="PXX53449.1"/>
    <property type="molecule type" value="Genomic_DNA"/>
</dbReference>
<accession>A0A318KAL4</accession>
<evidence type="ECO:0000313" key="4">
    <source>
        <dbReference type="EMBL" id="PXX53449.1"/>
    </source>
</evidence>
<sequence>MKWNAKGFGDLTPDTPGQAPGTTQSTRNRKTPRQILIAGMVLVSIAVTGMLVLNSCEKDDPASAGSGNSVRAPHGPTGVRDGVPIGYSRDHEGAATAAVNTVQALTQAGQGRIAMAAVEAALIARDPGLRLRKWIENGRDRAEDSSVLNIVPAAVSVTGHSESSAHVGVWVMVVSRSQINPQSPMSVNTAWATDTVDLVWEDGDWQVKELSSKTGPEPGELTNITKDSPLGQPLEAGHYSVYIN</sequence>
<proteinExistence type="predicted"/>
<keyword evidence="2" id="KW-0812">Transmembrane</keyword>
<dbReference type="Pfam" id="PF26526">
    <property type="entry name" value="DUF8175"/>
    <property type="match status" value="1"/>
</dbReference>
<name>A0A318KAL4_9NOCA</name>
<dbReference type="Proteomes" id="UP000247569">
    <property type="component" value="Unassembled WGS sequence"/>
</dbReference>
<feature type="transmembrane region" description="Helical" evidence="2">
    <location>
        <begin position="35"/>
        <end position="53"/>
    </location>
</feature>
<dbReference type="AlphaFoldDB" id="A0A318KAL4"/>
<keyword evidence="2" id="KW-0472">Membrane</keyword>